<dbReference type="Proteomes" id="UP001066276">
    <property type="component" value="Chromosome 4_1"/>
</dbReference>
<feature type="region of interest" description="Disordered" evidence="1">
    <location>
        <begin position="1"/>
        <end position="46"/>
    </location>
</feature>
<name>A0AAV7TAL4_PLEWA</name>
<reference evidence="2" key="1">
    <citation type="journal article" date="2022" name="bioRxiv">
        <title>Sequencing and chromosome-scale assembly of the giantPleurodeles waltlgenome.</title>
        <authorList>
            <person name="Brown T."/>
            <person name="Elewa A."/>
            <person name="Iarovenko S."/>
            <person name="Subramanian E."/>
            <person name="Araus A.J."/>
            <person name="Petzold A."/>
            <person name="Susuki M."/>
            <person name="Suzuki K.-i.T."/>
            <person name="Hayashi T."/>
            <person name="Toyoda A."/>
            <person name="Oliveira C."/>
            <person name="Osipova E."/>
            <person name="Leigh N.D."/>
            <person name="Simon A."/>
            <person name="Yun M.H."/>
        </authorList>
    </citation>
    <scope>NUCLEOTIDE SEQUENCE</scope>
    <source>
        <strain evidence="2">20211129_DDA</strain>
        <tissue evidence="2">Liver</tissue>
    </source>
</reference>
<proteinExistence type="predicted"/>
<feature type="compositionally biased region" description="Acidic residues" evidence="1">
    <location>
        <begin position="21"/>
        <end position="31"/>
    </location>
</feature>
<gene>
    <name evidence="2" type="ORF">NDU88_005293</name>
</gene>
<evidence type="ECO:0000313" key="3">
    <source>
        <dbReference type="Proteomes" id="UP001066276"/>
    </source>
</evidence>
<keyword evidence="3" id="KW-1185">Reference proteome</keyword>
<accession>A0AAV7TAL4</accession>
<comment type="caution">
    <text evidence="2">The sequence shown here is derived from an EMBL/GenBank/DDBJ whole genome shotgun (WGS) entry which is preliminary data.</text>
</comment>
<dbReference type="AlphaFoldDB" id="A0AAV7TAL4"/>
<protein>
    <submittedName>
        <fullName evidence="2">Uncharacterized protein</fullName>
    </submittedName>
</protein>
<organism evidence="2 3">
    <name type="scientific">Pleurodeles waltl</name>
    <name type="common">Iberian ribbed newt</name>
    <dbReference type="NCBI Taxonomy" id="8319"/>
    <lineage>
        <taxon>Eukaryota</taxon>
        <taxon>Metazoa</taxon>
        <taxon>Chordata</taxon>
        <taxon>Craniata</taxon>
        <taxon>Vertebrata</taxon>
        <taxon>Euteleostomi</taxon>
        <taxon>Amphibia</taxon>
        <taxon>Batrachia</taxon>
        <taxon>Caudata</taxon>
        <taxon>Salamandroidea</taxon>
        <taxon>Salamandridae</taxon>
        <taxon>Pleurodelinae</taxon>
        <taxon>Pleurodeles</taxon>
    </lineage>
</organism>
<sequence length="118" mass="12716">MSRSRPQKFKTFQSVQPVVVMDDDDLDDDGNGDVPIDISSEDQDDDDVMLQNSETSDTFLDGGLCSDVQDSGGGMMVDGSVTCGSGLADPVASTRGDGPYNLRPRPQCSTRFRDFVVN</sequence>
<evidence type="ECO:0000256" key="1">
    <source>
        <dbReference type="SAM" id="MobiDB-lite"/>
    </source>
</evidence>
<evidence type="ECO:0000313" key="2">
    <source>
        <dbReference type="EMBL" id="KAJ1173461.1"/>
    </source>
</evidence>
<dbReference type="EMBL" id="JANPWB010000007">
    <property type="protein sequence ID" value="KAJ1173461.1"/>
    <property type="molecule type" value="Genomic_DNA"/>
</dbReference>